<accession>A0ABX6NIY0</accession>
<dbReference type="PANTHER" id="PTHR43800">
    <property type="entry name" value="PEPTIDYL-LYSINE N-ACETYLTRANSFERASE YJAB"/>
    <property type="match status" value="1"/>
</dbReference>
<dbReference type="InterPro" id="IPR016181">
    <property type="entry name" value="Acyl_CoA_acyltransferase"/>
</dbReference>
<evidence type="ECO:0000313" key="4">
    <source>
        <dbReference type="EMBL" id="QJT10623.1"/>
    </source>
</evidence>
<evidence type="ECO:0000259" key="3">
    <source>
        <dbReference type="PROSITE" id="PS51186"/>
    </source>
</evidence>
<sequence length="144" mass="16182">MKIEHADGADYPELIMVWEASVRATHDFLSEEDIELLRPLILTHYFDAVELRCVRNVQGAILGFCGVAEDNIEMLFVVPEHRGQGVGTALCRYAIEKLHATKVDVNEQNPQALDFYKHMGFRVTGRSSLDGQGKPFPLLHMTLG</sequence>
<dbReference type="Pfam" id="PF13673">
    <property type="entry name" value="Acetyltransf_10"/>
    <property type="match status" value="1"/>
</dbReference>
<dbReference type="InterPro" id="IPR000182">
    <property type="entry name" value="GNAT_dom"/>
</dbReference>
<protein>
    <submittedName>
        <fullName evidence="4">GNAT family N-acetyltransferase</fullName>
    </submittedName>
</protein>
<dbReference type="RefSeq" id="WP_171268060.1">
    <property type="nucleotide sequence ID" value="NZ_CP039543.1"/>
</dbReference>
<dbReference type="Gene3D" id="3.40.630.30">
    <property type="match status" value="1"/>
</dbReference>
<evidence type="ECO:0000256" key="1">
    <source>
        <dbReference type="ARBA" id="ARBA00022679"/>
    </source>
</evidence>
<dbReference type="PROSITE" id="PS51186">
    <property type="entry name" value="GNAT"/>
    <property type="match status" value="1"/>
</dbReference>
<proteinExistence type="predicted"/>
<dbReference type="CDD" id="cd04301">
    <property type="entry name" value="NAT_SF"/>
    <property type="match status" value="1"/>
</dbReference>
<organism evidence="4 5">
    <name type="scientific">Oceanidesulfovibrio marinus</name>
    <dbReference type="NCBI Taxonomy" id="370038"/>
    <lineage>
        <taxon>Bacteria</taxon>
        <taxon>Pseudomonadati</taxon>
        <taxon>Thermodesulfobacteriota</taxon>
        <taxon>Desulfovibrionia</taxon>
        <taxon>Desulfovibrionales</taxon>
        <taxon>Desulfovibrionaceae</taxon>
        <taxon>Oceanidesulfovibrio</taxon>
    </lineage>
</organism>
<dbReference type="EMBL" id="CP039543">
    <property type="protein sequence ID" value="QJT10623.1"/>
    <property type="molecule type" value="Genomic_DNA"/>
</dbReference>
<dbReference type="PANTHER" id="PTHR43800:SF1">
    <property type="entry name" value="PEPTIDYL-LYSINE N-ACETYLTRANSFERASE YJAB"/>
    <property type="match status" value="1"/>
</dbReference>
<keyword evidence="2" id="KW-0012">Acyltransferase</keyword>
<gene>
    <name evidence="4" type="ORF">E8L03_17630</name>
</gene>
<dbReference type="SUPFAM" id="SSF55729">
    <property type="entry name" value="Acyl-CoA N-acyltransferases (Nat)"/>
    <property type="match status" value="1"/>
</dbReference>
<evidence type="ECO:0000256" key="2">
    <source>
        <dbReference type="ARBA" id="ARBA00023315"/>
    </source>
</evidence>
<name>A0ABX6NIY0_9BACT</name>
<keyword evidence="1" id="KW-0808">Transferase</keyword>
<dbReference type="Proteomes" id="UP000503251">
    <property type="component" value="Chromosome"/>
</dbReference>
<reference evidence="4 5" key="1">
    <citation type="submission" date="2019-04" db="EMBL/GenBank/DDBJ databases">
        <title>Isolation and culture of sulfate reducing bacteria from the cold seep of the South China Sea.</title>
        <authorList>
            <person name="Sun C."/>
            <person name="Liu R."/>
        </authorList>
    </citation>
    <scope>NUCLEOTIDE SEQUENCE [LARGE SCALE GENOMIC DNA]</scope>
    <source>
        <strain evidence="4 5">CS1</strain>
    </source>
</reference>
<feature type="domain" description="N-acetyltransferase" evidence="3">
    <location>
        <begin position="15"/>
        <end position="144"/>
    </location>
</feature>
<evidence type="ECO:0000313" key="5">
    <source>
        <dbReference type="Proteomes" id="UP000503251"/>
    </source>
</evidence>
<keyword evidence="5" id="KW-1185">Reference proteome</keyword>